<dbReference type="GO" id="GO:0004161">
    <property type="term" value="F:dimethylallyltranstransferase activity"/>
    <property type="evidence" value="ECO:0007669"/>
    <property type="project" value="UniProtKB-EC"/>
</dbReference>
<reference evidence="13" key="1">
    <citation type="submission" date="2023-06" db="EMBL/GenBank/DDBJ databases">
        <authorList>
            <consortium name="Lawrence Berkeley National Laboratory"/>
            <person name="Ahrendt S."/>
            <person name="Sahu N."/>
            <person name="Indic B."/>
            <person name="Wong-Bajracharya J."/>
            <person name="Merenyi Z."/>
            <person name="Ke H.-M."/>
            <person name="Monk M."/>
            <person name="Kocsube S."/>
            <person name="Drula E."/>
            <person name="Lipzen A."/>
            <person name="Balint B."/>
            <person name="Henrissat B."/>
            <person name="Andreopoulos B."/>
            <person name="Martin F.M."/>
            <person name="Harder C.B."/>
            <person name="Rigling D."/>
            <person name="Ford K.L."/>
            <person name="Foster G.D."/>
            <person name="Pangilinan J."/>
            <person name="Papanicolaou A."/>
            <person name="Barry K."/>
            <person name="LaButti K."/>
            <person name="Viragh M."/>
            <person name="Koriabine M."/>
            <person name="Yan M."/>
            <person name="Riley R."/>
            <person name="Champramary S."/>
            <person name="Plett K.L."/>
            <person name="Tsai I.J."/>
            <person name="Slot J."/>
            <person name="Sipos G."/>
            <person name="Plett J."/>
            <person name="Nagy L.G."/>
            <person name="Grigoriev I.V."/>
        </authorList>
    </citation>
    <scope>NUCLEOTIDE SEQUENCE</scope>
    <source>
        <strain evidence="13">FPL87.14</strain>
    </source>
</reference>
<dbReference type="GO" id="GO:0004337">
    <property type="term" value="F:(2E,6E)-farnesyl diphosphate synthase activity"/>
    <property type="evidence" value="ECO:0007669"/>
    <property type="project" value="UniProtKB-EC"/>
</dbReference>
<evidence type="ECO:0000256" key="3">
    <source>
        <dbReference type="ARBA" id="ARBA00012833"/>
    </source>
</evidence>
<dbReference type="InterPro" id="IPR039702">
    <property type="entry name" value="FPS1-like"/>
</dbReference>
<evidence type="ECO:0000256" key="6">
    <source>
        <dbReference type="ARBA" id="ARBA00022842"/>
    </source>
</evidence>
<dbReference type="Pfam" id="PF06068">
    <property type="entry name" value="TIP49"/>
    <property type="match status" value="1"/>
</dbReference>
<evidence type="ECO:0000256" key="2">
    <source>
        <dbReference type="ARBA" id="ARBA00012439"/>
    </source>
</evidence>
<dbReference type="GO" id="GO:0005524">
    <property type="term" value="F:ATP binding"/>
    <property type="evidence" value="ECO:0007669"/>
    <property type="project" value="InterPro"/>
</dbReference>
<gene>
    <name evidence="13" type="ORF">EV421DRAFT_1931810</name>
</gene>
<evidence type="ECO:0000256" key="8">
    <source>
        <dbReference type="ARBA" id="ARBA00032424"/>
    </source>
</evidence>
<dbReference type="InterPro" id="IPR008949">
    <property type="entry name" value="Isoprenoid_synthase_dom_sf"/>
</dbReference>
<protein>
    <recommendedName>
        <fullName evidence="10">(2E,6E)-farnesyl diphosphate synthase</fullName>
        <ecNumber evidence="3">2.5.1.1</ecNumber>
        <ecNumber evidence="2">2.5.1.10</ecNumber>
    </recommendedName>
    <alternativeName>
        <fullName evidence="9">Dimethylallyltranstransferase</fullName>
    </alternativeName>
    <alternativeName>
        <fullName evidence="8">Farnesyl diphosphate synthase</fullName>
    </alternativeName>
    <alternativeName>
        <fullName evidence="7">Geranyltranstransferase</fullName>
    </alternativeName>
</protein>
<dbReference type="Gene3D" id="3.40.50.300">
    <property type="entry name" value="P-loop containing nucleotide triphosphate hydrolases"/>
    <property type="match status" value="1"/>
</dbReference>
<dbReference type="EC" id="2.5.1.1" evidence="3"/>
<dbReference type="GO" id="GO:0045337">
    <property type="term" value="P:farnesyl diphosphate biosynthetic process"/>
    <property type="evidence" value="ECO:0007669"/>
    <property type="project" value="TreeGrafter"/>
</dbReference>
<comment type="cofactor">
    <cofactor evidence="1">
        <name>Mg(2+)</name>
        <dbReference type="ChEBI" id="CHEBI:18420"/>
    </cofactor>
</comment>
<evidence type="ECO:0000313" key="14">
    <source>
        <dbReference type="Proteomes" id="UP001175226"/>
    </source>
</evidence>
<comment type="caution">
    <text evidence="13">The sequence shown here is derived from an EMBL/GenBank/DDBJ whole genome shotgun (WGS) entry which is preliminary data.</text>
</comment>
<name>A0AA39IUV8_9AGAR</name>
<dbReference type="Gene3D" id="1.10.600.10">
    <property type="entry name" value="Farnesyl Diphosphate Synthase"/>
    <property type="match status" value="1"/>
</dbReference>
<evidence type="ECO:0000256" key="11">
    <source>
        <dbReference type="RuleBase" id="RU004466"/>
    </source>
</evidence>
<dbReference type="SUPFAM" id="SSF48576">
    <property type="entry name" value="Terpenoid synthases"/>
    <property type="match status" value="1"/>
</dbReference>
<feature type="domain" description="TIP49 P-loop" evidence="12">
    <location>
        <begin position="352"/>
        <end position="404"/>
    </location>
</feature>
<dbReference type="EMBL" id="JAUEPT010000130">
    <property type="protein sequence ID" value="KAK0430885.1"/>
    <property type="molecule type" value="Genomic_DNA"/>
</dbReference>
<dbReference type="EC" id="2.5.1.10" evidence="2"/>
<evidence type="ECO:0000256" key="4">
    <source>
        <dbReference type="ARBA" id="ARBA00022679"/>
    </source>
</evidence>
<accession>A0AA39IUV8</accession>
<dbReference type="InterPro" id="IPR033749">
    <property type="entry name" value="Polyprenyl_synt_CS"/>
</dbReference>
<evidence type="ECO:0000256" key="7">
    <source>
        <dbReference type="ARBA" id="ARBA00032380"/>
    </source>
</evidence>
<dbReference type="Proteomes" id="UP001175226">
    <property type="component" value="Unassembled WGS sequence"/>
</dbReference>
<keyword evidence="14" id="KW-1185">Reference proteome</keyword>
<evidence type="ECO:0000259" key="12">
    <source>
        <dbReference type="Pfam" id="PF06068"/>
    </source>
</evidence>
<dbReference type="Pfam" id="PF00348">
    <property type="entry name" value="polyprenyl_synt"/>
    <property type="match status" value="1"/>
</dbReference>
<dbReference type="PANTHER" id="PTHR11525">
    <property type="entry name" value="FARNESYL-PYROPHOSPHATE SYNTHETASE"/>
    <property type="match status" value="1"/>
</dbReference>
<evidence type="ECO:0000256" key="5">
    <source>
        <dbReference type="ARBA" id="ARBA00022723"/>
    </source>
</evidence>
<dbReference type="AlphaFoldDB" id="A0AA39IUV8"/>
<dbReference type="GO" id="GO:0005737">
    <property type="term" value="C:cytoplasm"/>
    <property type="evidence" value="ECO:0007669"/>
    <property type="project" value="TreeGrafter"/>
</dbReference>
<dbReference type="PANTHER" id="PTHR11525:SF0">
    <property type="entry name" value="FARNESYL PYROPHOSPHATE SYNTHASE"/>
    <property type="match status" value="1"/>
</dbReference>
<dbReference type="InterPro" id="IPR027417">
    <property type="entry name" value="P-loop_NTPase"/>
</dbReference>
<dbReference type="InterPro" id="IPR000092">
    <property type="entry name" value="Polyprenyl_synt"/>
</dbReference>
<dbReference type="InterPro" id="IPR010339">
    <property type="entry name" value="TIP49_P-loop"/>
</dbReference>
<evidence type="ECO:0000256" key="9">
    <source>
        <dbReference type="ARBA" id="ARBA00032448"/>
    </source>
</evidence>
<sequence>MSTDKAARTSIATSPEGSWTVACPSSTPLRSSKGTPLTDNEYLKATVLSWGIELLQAFFLVSDDMMDSSITRRGQPCWYRVPKICKITINELMHFRGESYYVDILELFLETTFQTEMGQLIDLITAPENEVDLSKFSLKKTAYYSFHVPQSYPSGNNQTIEPYALAKSILIPLSEYFQIQDDCLDFSGTPEQIGKIGTDILDNKCLWCVNTALSEGLTGDVELSVDKSGKECDVFIITGINMPVYCRISYGNYHLLAIFNFLFLETNNPPSPPNFQILRLDAVVHASDWYKTNPYDCAATPSKIDNVMMAIWDGAWSGLELNDWRAMWSLRNVKLWERSFRPLTGKTVLYWMLGPDVPFTMIAASEVFSLSMSKKEALVQAFQRSISVCIKEETELVGGEVVEI</sequence>
<keyword evidence="4 11" id="KW-0808">Transferase</keyword>
<keyword evidence="6" id="KW-0460">Magnesium</keyword>
<dbReference type="PROSITE" id="PS00723">
    <property type="entry name" value="POLYPRENYL_SYNTHASE_1"/>
    <property type="match status" value="1"/>
</dbReference>
<evidence type="ECO:0000256" key="1">
    <source>
        <dbReference type="ARBA" id="ARBA00001946"/>
    </source>
</evidence>
<evidence type="ECO:0000313" key="13">
    <source>
        <dbReference type="EMBL" id="KAK0430885.1"/>
    </source>
</evidence>
<proteinExistence type="inferred from homology"/>
<keyword evidence="5" id="KW-0479">Metal-binding</keyword>
<dbReference type="GO" id="GO:0046872">
    <property type="term" value="F:metal ion binding"/>
    <property type="evidence" value="ECO:0007669"/>
    <property type="project" value="UniProtKB-KW"/>
</dbReference>
<organism evidence="13 14">
    <name type="scientific">Armillaria borealis</name>
    <dbReference type="NCBI Taxonomy" id="47425"/>
    <lineage>
        <taxon>Eukaryota</taxon>
        <taxon>Fungi</taxon>
        <taxon>Dikarya</taxon>
        <taxon>Basidiomycota</taxon>
        <taxon>Agaricomycotina</taxon>
        <taxon>Agaricomycetes</taxon>
        <taxon>Agaricomycetidae</taxon>
        <taxon>Agaricales</taxon>
        <taxon>Marasmiineae</taxon>
        <taxon>Physalacriaceae</taxon>
        <taxon>Armillaria</taxon>
    </lineage>
</organism>
<comment type="similarity">
    <text evidence="11">Belongs to the FPP/GGPP synthase family.</text>
</comment>
<evidence type="ECO:0000256" key="10">
    <source>
        <dbReference type="ARBA" id="ARBA00032873"/>
    </source>
</evidence>